<feature type="domain" description="HTH luxR-type" evidence="6">
    <location>
        <begin position="132"/>
        <end position="197"/>
    </location>
</feature>
<protein>
    <submittedName>
        <fullName evidence="8">Response regulator transcription factor</fullName>
    </submittedName>
</protein>
<dbReference type="Pfam" id="PF00196">
    <property type="entry name" value="GerE"/>
    <property type="match status" value="1"/>
</dbReference>
<evidence type="ECO:0000256" key="4">
    <source>
        <dbReference type="ARBA" id="ARBA00023163"/>
    </source>
</evidence>
<evidence type="ECO:0000313" key="9">
    <source>
        <dbReference type="Proteomes" id="UP001252875"/>
    </source>
</evidence>
<dbReference type="EMBL" id="JARPYI010000001">
    <property type="protein sequence ID" value="MDT2598346.1"/>
    <property type="molecule type" value="Genomic_DNA"/>
</dbReference>
<gene>
    <name evidence="8" type="ORF">P7D85_01090</name>
</gene>
<evidence type="ECO:0000259" key="7">
    <source>
        <dbReference type="PROSITE" id="PS50110"/>
    </source>
</evidence>
<dbReference type="CDD" id="cd06170">
    <property type="entry name" value="LuxR_C_like"/>
    <property type="match status" value="1"/>
</dbReference>
<dbReference type="PANTHER" id="PTHR43214">
    <property type="entry name" value="TWO-COMPONENT RESPONSE REGULATOR"/>
    <property type="match status" value="1"/>
</dbReference>
<comment type="caution">
    <text evidence="8">The sequence shown here is derived from an EMBL/GenBank/DDBJ whole genome shotgun (WGS) entry which is preliminary data.</text>
</comment>
<dbReference type="InterPro" id="IPR000792">
    <property type="entry name" value="Tscrpt_reg_LuxR_C"/>
</dbReference>
<sequence length="199" mass="22050">MIKVLIVEDQGVLSSALAMILNLENDLEVIGTAKDGIEATSMIQQNYPDVVLTDIEMPNKTGLELAEEFKDSSIKLMILTTFARDGYFEKAVAAEVSAYLLKDTPSEELIDHIRSVVSGKKYFEPSLVTGYLNHQRNPLTQKELEILTLISEGDTSKDISAKLYLSDGTIRNYISIIINKLAAKNRIEAVAIAKENGWL</sequence>
<dbReference type="PRINTS" id="PR00038">
    <property type="entry name" value="HTHLUXR"/>
</dbReference>
<proteinExistence type="predicted"/>
<dbReference type="Proteomes" id="UP001252875">
    <property type="component" value="Unassembled WGS sequence"/>
</dbReference>
<dbReference type="SMART" id="SM00421">
    <property type="entry name" value="HTH_LUXR"/>
    <property type="match status" value="1"/>
</dbReference>
<organism evidence="8 9">
    <name type="scientific">Enterococcus hulanensis</name>
    <dbReference type="NCBI Taxonomy" id="2559929"/>
    <lineage>
        <taxon>Bacteria</taxon>
        <taxon>Bacillati</taxon>
        <taxon>Bacillota</taxon>
        <taxon>Bacilli</taxon>
        <taxon>Lactobacillales</taxon>
        <taxon>Enterococcaceae</taxon>
        <taxon>Enterococcus</taxon>
    </lineage>
</organism>
<dbReference type="RefSeq" id="WP_311821320.1">
    <property type="nucleotide sequence ID" value="NZ_JARPYF010000001.1"/>
</dbReference>
<keyword evidence="9" id="KW-1185">Reference proteome</keyword>
<evidence type="ECO:0000256" key="3">
    <source>
        <dbReference type="ARBA" id="ARBA00023125"/>
    </source>
</evidence>
<evidence type="ECO:0000259" key="6">
    <source>
        <dbReference type="PROSITE" id="PS50043"/>
    </source>
</evidence>
<feature type="modified residue" description="4-aspartylphosphate" evidence="5">
    <location>
        <position position="54"/>
    </location>
</feature>
<feature type="domain" description="Response regulatory" evidence="7">
    <location>
        <begin position="3"/>
        <end position="117"/>
    </location>
</feature>
<keyword evidence="1 5" id="KW-0597">Phosphoprotein</keyword>
<dbReference type="PANTHER" id="PTHR43214:SF42">
    <property type="entry name" value="TRANSCRIPTIONAL REGULATORY PROTEIN DESR"/>
    <property type="match status" value="1"/>
</dbReference>
<reference evidence="8 9" key="1">
    <citation type="submission" date="2023-03" db="EMBL/GenBank/DDBJ databases">
        <authorList>
            <person name="Shen W."/>
            <person name="Cai J."/>
        </authorList>
    </citation>
    <scope>NUCLEOTIDE SEQUENCE [LARGE SCALE GENOMIC DNA]</scope>
    <source>
        <strain evidence="8 9">D6-4</strain>
    </source>
</reference>
<dbReference type="PROSITE" id="PS50043">
    <property type="entry name" value="HTH_LUXR_2"/>
    <property type="match status" value="1"/>
</dbReference>
<dbReference type="SUPFAM" id="SSF46894">
    <property type="entry name" value="C-terminal effector domain of the bipartite response regulators"/>
    <property type="match status" value="1"/>
</dbReference>
<dbReference type="InterPro" id="IPR039420">
    <property type="entry name" value="WalR-like"/>
</dbReference>
<evidence type="ECO:0000256" key="1">
    <source>
        <dbReference type="ARBA" id="ARBA00022553"/>
    </source>
</evidence>
<keyword evidence="4" id="KW-0804">Transcription</keyword>
<dbReference type="PROSITE" id="PS50110">
    <property type="entry name" value="RESPONSE_REGULATORY"/>
    <property type="match status" value="1"/>
</dbReference>
<dbReference type="InterPro" id="IPR011006">
    <property type="entry name" value="CheY-like_superfamily"/>
</dbReference>
<keyword evidence="2" id="KW-0805">Transcription regulation</keyword>
<evidence type="ECO:0000256" key="2">
    <source>
        <dbReference type="ARBA" id="ARBA00023015"/>
    </source>
</evidence>
<dbReference type="InterPro" id="IPR001789">
    <property type="entry name" value="Sig_transdc_resp-reg_receiver"/>
</dbReference>
<evidence type="ECO:0000313" key="8">
    <source>
        <dbReference type="EMBL" id="MDT2598346.1"/>
    </source>
</evidence>
<name>A0ABU3EU10_9ENTE</name>
<accession>A0ABU3EU10</accession>
<dbReference type="SMART" id="SM00448">
    <property type="entry name" value="REC"/>
    <property type="match status" value="1"/>
</dbReference>
<dbReference type="SUPFAM" id="SSF52172">
    <property type="entry name" value="CheY-like"/>
    <property type="match status" value="1"/>
</dbReference>
<dbReference type="InterPro" id="IPR016032">
    <property type="entry name" value="Sig_transdc_resp-reg_C-effctor"/>
</dbReference>
<dbReference type="Gene3D" id="3.40.50.2300">
    <property type="match status" value="1"/>
</dbReference>
<dbReference type="Pfam" id="PF00072">
    <property type="entry name" value="Response_reg"/>
    <property type="match status" value="1"/>
</dbReference>
<evidence type="ECO:0000256" key="5">
    <source>
        <dbReference type="PROSITE-ProRule" id="PRU00169"/>
    </source>
</evidence>
<keyword evidence="3" id="KW-0238">DNA-binding</keyword>